<evidence type="ECO:0000256" key="1">
    <source>
        <dbReference type="ARBA" id="ARBA00001946"/>
    </source>
</evidence>
<dbReference type="CDD" id="cd18873">
    <property type="entry name" value="NUDIX_NadM_like"/>
    <property type="match status" value="1"/>
</dbReference>
<evidence type="ECO:0000259" key="4">
    <source>
        <dbReference type="PROSITE" id="PS51462"/>
    </source>
</evidence>
<evidence type="ECO:0000313" key="5">
    <source>
        <dbReference type="EMBL" id="USF88165.1"/>
    </source>
</evidence>
<name>A0A9J6ZZH2_9GAMM</name>
<keyword evidence="2 3" id="KW-0378">Hydrolase</keyword>
<dbReference type="SUPFAM" id="SSF46785">
    <property type="entry name" value="Winged helix' DNA-binding domain"/>
    <property type="match status" value="1"/>
</dbReference>
<dbReference type="AlphaFoldDB" id="A0A9J6ZZH2"/>
<dbReference type="EMBL" id="CP090569">
    <property type="protein sequence ID" value="USF88165.1"/>
    <property type="molecule type" value="Genomic_DNA"/>
</dbReference>
<dbReference type="KEGG" id="eps:L0Y14_02675"/>
<dbReference type="Gene3D" id="1.10.10.10">
    <property type="entry name" value="Winged helix-like DNA-binding domain superfamily/Winged helix DNA-binding domain"/>
    <property type="match status" value="1"/>
</dbReference>
<dbReference type="Gene3D" id="3.90.79.10">
    <property type="entry name" value="Nucleoside Triphosphate Pyrophosphohydrolase"/>
    <property type="match status" value="1"/>
</dbReference>
<protein>
    <submittedName>
        <fullName evidence="5">NUDIX hydrolase</fullName>
    </submittedName>
</protein>
<proteinExistence type="inferred from homology"/>
<dbReference type="SUPFAM" id="SSF55811">
    <property type="entry name" value="Nudix"/>
    <property type="match status" value="1"/>
</dbReference>
<dbReference type="GO" id="GO:0016787">
    <property type="term" value="F:hydrolase activity"/>
    <property type="evidence" value="ECO:0007669"/>
    <property type="project" value="UniProtKB-KW"/>
</dbReference>
<dbReference type="PROSITE" id="PS00893">
    <property type="entry name" value="NUDIX_BOX"/>
    <property type="match status" value="1"/>
</dbReference>
<dbReference type="InterPro" id="IPR036388">
    <property type="entry name" value="WH-like_DNA-bd_sf"/>
</dbReference>
<feature type="domain" description="Nudix hydrolase" evidence="4">
    <location>
        <begin position="11"/>
        <end position="147"/>
    </location>
</feature>
<dbReference type="Pfam" id="PF00293">
    <property type="entry name" value="NUDIX"/>
    <property type="match status" value="1"/>
</dbReference>
<accession>A0A9J6ZZH2</accession>
<dbReference type="InterPro" id="IPR000086">
    <property type="entry name" value="NUDIX_hydrolase_dom"/>
</dbReference>
<sequence>MYQNAPYTYRHPHPAVTTDVVLFTIREGELQLLLIQRANAPYSGMWALPGGFLEIDEDLEHCAKRELEEETGISGIYLEQLYTFGRPDRDPRERVISVTYYALTPSDRLTPKAASDAKATDWFPLNTLPALAFDHAEIIALAQQRLIAKLDYSTIAFQFMEAQFTLSQLQSVYEILLGTRLDKRNFRKRMLALGQIEETGEQHRTGNHRPARVYRVKNPKRVEIIK</sequence>
<dbReference type="InterPro" id="IPR020084">
    <property type="entry name" value="NUDIX_hydrolase_CS"/>
</dbReference>
<dbReference type="PROSITE" id="PS51462">
    <property type="entry name" value="NUDIX"/>
    <property type="match status" value="1"/>
</dbReference>
<dbReference type="PANTHER" id="PTHR43736:SF4">
    <property type="entry name" value="SLR1690 PROTEIN"/>
    <property type="match status" value="1"/>
</dbReference>
<comment type="similarity">
    <text evidence="3">Belongs to the Nudix hydrolase family.</text>
</comment>
<dbReference type="InterPro" id="IPR054105">
    <property type="entry name" value="WHD_NrtR"/>
</dbReference>
<dbReference type="InterPro" id="IPR020476">
    <property type="entry name" value="Nudix_hydrolase"/>
</dbReference>
<dbReference type="InterPro" id="IPR036390">
    <property type="entry name" value="WH_DNA-bd_sf"/>
</dbReference>
<dbReference type="Proteomes" id="UP001056649">
    <property type="component" value="Chromosome"/>
</dbReference>
<dbReference type="PANTHER" id="PTHR43736">
    <property type="entry name" value="ADP-RIBOSE PYROPHOSPHATASE"/>
    <property type="match status" value="1"/>
</dbReference>
<gene>
    <name evidence="5" type="ORF">L0Y14_02675</name>
</gene>
<dbReference type="InterPro" id="IPR015797">
    <property type="entry name" value="NUDIX_hydrolase-like_dom_sf"/>
</dbReference>
<dbReference type="RefSeq" id="WP_005958933.1">
    <property type="nucleotide sequence ID" value="NZ_CP090569.1"/>
</dbReference>
<evidence type="ECO:0000256" key="2">
    <source>
        <dbReference type="ARBA" id="ARBA00022801"/>
    </source>
</evidence>
<evidence type="ECO:0000313" key="6">
    <source>
        <dbReference type="Proteomes" id="UP001056649"/>
    </source>
</evidence>
<dbReference type="Pfam" id="PF21906">
    <property type="entry name" value="WHD_NrtR"/>
    <property type="match status" value="1"/>
</dbReference>
<organism evidence="5 6">
    <name type="scientific">Candidatus Endoriftia persephonae</name>
    <dbReference type="NCBI Taxonomy" id="393765"/>
    <lineage>
        <taxon>Bacteria</taxon>
        <taxon>Pseudomonadati</taxon>
        <taxon>Pseudomonadota</taxon>
        <taxon>Gammaproteobacteria</taxon>
        <taxon>Chromatiales</taxon>
        <taxon>Sedimenticolaceae</taxon>
        <taxon>Candidatus Endoriftia</taxon>
    </lineage>
</organism>
<comment type="cofactor">
    <cofactor evidence="1">
        <name>Mg(2+)</name>
        <dbReference type="ChEBI" id="CHEBI:18420"/>
    </cofactor>
</comment>
<evidence type="ECO:0000256" key="3">
    <source>
        <dbReference type="RuleBase" id="RU003476"/>
    </source>
</evidence>
<keyword evidence="6" id="KW-1185">Reference proteome</keyword>
<reference evidence="5" key="1">
    <citation type="journal article" date="2022" name="Mol. Ecol. Resour.">
        <title>The complete and closed genome of the facultative generalist Candidatus Endoriftia persephone from deep-sea hydrothermal vents.</title>
        <authorList>
            <person name="de Oliveira A.L."/>
            <person name="Srivastava A."/>
            <person name="Espada-Hinojosa S."/>
            <person name="Bright M."/>
        </authorList>
    </citation>
    <scope>NUCLEOTIDE SEQUENCE</scope>
    <source>
        <strain evidence="5">Tica-EPR-9o50.N</strain>
    </source>
</reference>
<dbReference type="PRINTS" id="PR00502">
    <property type="entry name" value="NUDIXFAMILY"/>
</dbReference>